<dbReference type="Proteomes" id="UP000199475">
    <property type="component" value="Unassembled WGS sequence"/>
</dbReference>
<evidence type="ECO:0000313" key="2">
    <source>
        <dbReference type="EMBL" id="SDL64056.1"/>
    </source>
</evidence>
<protein>
    <submittedName>
        <fullName evidence="2">Anti-sigma-K factor rskA</fullName>
    </submittedName>
</protein>
<evidence type="ECO:0000256" key="1">
    <source>
        <dbReference type="SAM" id="Phobius"/>
    </source>
</evidence>
<keyword evidence="1" id="KW-1133">Transmembrane helix</keyword>
<accession>A0A1G9LQ51</accession>
<reference evidence="2 3" key="1">
    <citation type="submission" date="2016-10" db="EMBL/GenBank/DDBJ databases">
        <authorList>
            <person name="de Groot N.N."/>
        </authorList>
    </citation>
    <scope>NUCLEOTIDE SEQUENCE [LARGE SCALE GENOMIC DNA]</scope>
    <source>
        <strain evidence="2 3">CGMCC 1.9159</strain>
    </source>
</reference>
<name>A0A1G9LQ51_9ACTN</name>
<keyword evidence="1" id="KW-0812">Transmembrane</keyword>
<sequence length="204" mass="21525">MSEDREYSLDEVAQRFRRAATAEPAWSEPSAGTWEAIAAATGIEVEPPPSPAPAPGGVGRRGLLLGGAGMLAGIALGVAGAVALGALDDLGETILRAVLTPLDRPDETLGTAELRERETGYSLSVEVPDGVANPDGYVEVWLINSDGQRMVSIGVFPADTVGRFIVDPSLIEAGYVIVDLSNERFDDEPRHSGDTIMRGQLVRD</sequence>
<dbReference type="RefSeq" id="WP_176761748.1">
    <property type="nucleotide sequence ID" value="NZ_FNGP01000004.1"/>
</dbReference>
<keyword evidence="3" id="KW-1185">Reference proteome</keyword>
<dbReference type="STRING" id="686624.SAMN04488242_2248"/>
<evidence type="ECO:0000313" key="3">
    <source>
        <dbReference type="Proteomes" id="UP000199475"/>
    </source>
</evidence>
<proteinExistence type="predicted"/>
<organism evidence="2 3">
    <name type="scientific">Tessaracoccus oleiagri</name>
    <dbReference type="NCBI Taxonomy" id="686624"/>
    <lineage>
        <taxon>Bacteria</taxon>
        <taxon>Bacillati</taxon>
        <taxon>Actinomycetota</taxon>
        <taxon>Actinomycetes</taxon>
        <taxon>Propionibacteriales</taxon>
        <taxon>Propionibacteriaceae</taxon>
        <taxon>Tessaracoccus</taxon>
    </lineage>
</organism>
<feature type="transmembrane region" description="Helical" evidence="1">
    <location>
        <begin position="63"/>
        <end position="87"/>
    </location>
</feature>
<keyword evidence="1" id="KW-0472">Membrane</keyword>
<dbReference type="EMBL" id="FNGP01000004">
    <property type="protein sequence ID" value="SDL64056.1"/>
    <property type="molecule type" value="Genomic_DNA"/>
</dbReference>
<dbReference type="AlphaFoldDB" id="A0A1G9LQ51"/>
<gene>
    <name evidence="2" type="ORF">SAMN04488242_2248</name>
</gene>